<name>A0A8T0J2Q4_CERPU</name>
<dbReference type="Proteomes" id="UP000822688">
    <property type="component" value="Chromosome 1"/>
</dbReference>
<accession>A0A8T0J2Q4</accession>
<protein>
    <submittedName>
        <fullName evidence="2">Uncharacterized protein</fullName>
    </submittedName>
</protein>
<dbReference type="EMBL" id="CM026421">
    <property type="protein sequence ID" value="KAG0589502.1"/>
    <property type="molecule type" value="Genomic_DNA"/>
</dbReference>
<sequence length="371" mass="40829">MLSARRCQVSGSVHNRPFGKFLAWDSFVLDSFPFKWWFRNLLFRIICRVVAAVLAAVSADGKQLRIQLSGWNVSHLFPRPDGAYSDINFALQNAPDPSRILLVPEVIDDPVGEFNAPIIQRVPDPSAVVVADAGGPGRHEVDEAPGGDPVDASLEGGSSTGLSISTREAHDSGIILASVLEERASDNVYHGYAESEDYGPSDEEDDDDEADDEGENDEADDDADSLEQLDLPEIREEFLMQEQYEAEELSYRQEAEELEPQEVAREAVVFERTQADDEEHVNTMLQRQVSRARGDAQYILSSAPFEPKSDNTVGPTSAQVISHVLSILEPITLSQDVQEDKYALKERLMPVKNDSSESSAARSPTSSSSSM</sequence>
<dbReference type="AlphaFoldDB" id="A0A8T0J2Q4"/>
<comment type="caution">
    <text evidence="2">The sequence shown here is derived from an EMBL/GenBank/DDBJ whole genome shotgun (WGS) entry which is preliminary data.</text>
</comment>
<feature type="region of interest" description="Disordered" evidence="1">
    <location>
        <begin position="348"/>
        <end position="371"/>
    </location>
</feature>
<feature type="region of interest" description="Disordered" evidence="1">
    <location>
        <begin position="133"/>
        <end position="166"/>
    </location>
</feature>
<keyword evidence="3" id="KW-1185">Reference proteome</keyword>
<evidence type="ECO:0000313" key="2">
    <source>
        <dbReference type="EMBL" id="KAG0589502.1"/>
    </source>
</evidence>
<evidence type="ECO:0000313" key="3">
    <source>
        <dbReference type="Proteomes" id="UP000822688"/>
    </source>
</evidence>
<feature type="compositionally biased region" description="Polar residues" evidence="1">
    <location>
        <begin position="156"/>
        <end position="166"/>
    </location>
</feature>
<feature type="compositionally biased region" description="Low complexity" evidence="1">
    <location>
        <begin position="356"/>
        <end position="371"/>
    </location>
</feature>
<feature type="compositionally biased region" description="Acidic residues" evidence="1">
    <location>
        <begin position="194"/>
        <end position="226"/>
    </location>
</feature>
<feature type="region of interest" description="Disordered" evidence="1">
    <location>
        <begin position="192"/>
        <end position="226"/>
    </location>
</feature>
<organism evidence="2 3">
    <name type="scientific">Ceratodon purpureus</name>
    <name type="common">Fire moss</name>
    <name type="synonym">Dicranum purpureum</name>
    <dbReference type="NCBI Taxonomy" id="3225"/>
    <lineage>
        <taxon>Eukaryota</taxon>
        <taxon>Viridiplantae</taxon>
        <taxon>Streptophyta</taxon>
        <taxon>Embryophyta</taxon>
        <taxon>Bryophyta</taxon>
        <taxon>Bryophytina</taxon>
        <taxon>Bryopsida</taxon>
        <taxon>Dicranidae</taxon>
        <taxon>Pseudoditrichales</taxon>
        <taxon>Ditrichaceae</taxon>
        <taxon>Ceratodon</taxon>
    </lineage>
</organism>
<gene>
    <name evidence="2" type="ORF">KC19_1G024800</name>
</gene>
<proteinExistence type="predicted"/>
<reference evidence="2" key="1">
    <citation type="submission" date="2020-06" db="EMBL/GenBank/DDBJ databases">
        <title>WGS assembly of Ceratodon purpureus strain R40.</title>
        <authorList>
            <person name="Carey S.B."/>
            <person name="Jenkins J."/>
            <person name="Shu S."/>
            <person name="Lovell J.T."/>
            <person name="Sreedasyam A."/>
            <person name="Maumus F."/>
            <person name="Tiley G.P."/>
            <person name="Fernandez-Pozo N."/>
            <person name="Barry K."/>
            <person name="Chen C."/>
            <person name="Wang M."/>
            <person name="Lipzen A."/>
            <person name="Daum C."/>
            <person name="Saski C.A."/>
            <person name="Payton A.C."/>
            <person name="Mcbreen J.C."/>
            <person name="Conrad R.E."/>
            <person name="Kollar L.M."/>
            <person name="Olsson S."/>
            <person name="Huttunen S."/>
            <person name="Landis J.B."/>
            <person name="Wickett N.J."/>
            <person name="Johnson M.G."/>
            <person name="Rensing S.A."/>
            <person name="Grimwood J."/>
            <person name="Schmutz J."/>
            <person name="Mcdaniel S.F."/>
        </authorList>
    </citation>
    <scope>NUCLEOTIDE SEQUENCE</scope>
    <source>
        <strain evidence="2">R40</strain>
    </source>
</reference>
<evidence type="ECO:0000256" key="1">
    <source>
        <dbReference type="SAM" id="MobiDB-lite"/>
    </source>
</evidence>